<keyword evidence="3" id="KW-1185">Reference proteome</keyword>
<feature type="transmembrane region" description="Helical" evidence="1">
    <location>
        <begin position="195"/>
        <end position="212"/>
    </location>
</feature>
<evidence type="ECO:0008006" key="4">
    <source>
        <dbReference type="Google" id="ProtNLM"/>
    </source>
</evidence>
<feature type="transmembrane region" description="Helical" evidence="1">
    <location>
        <begin position="36"/>
        <end position="53"/>
    </location>
</feature>
<comment type="caution">
    <text evidence="2">The sequence shown here is derived from an EMBL/GenBank/DDBJ whole genome shotgun (WGS) entry which is preliminary data.</text>
</comment>
<feature type="transmembrane region" description="Helical" evidence="1">
    <location>
        <begin position="60"/>
        <end position="78"/>
    </location>
</feature>
<evidence type="ECO:0000256" key="1">
    <source>
        <dbReference type="SAM" id="Phobius"/>
    </source>
</evidence>
<evidence type="ECO:0000313" key="3">
    <source>
        <dbReference type="Proteomes" id="UP000294564"/>
    </source>
</evidence>
<dbReference type="EMBL" id="SLXM01000005">
    <property type="protein sequence ID" value="TCP24789.1"/>
    <property type="molecule type" value="Genomic_DNA"/>
</dbReference>
<gene>
    <name evidence="2" type="ORF">EV195_105220</name>
</gene>
<name>A0A4R2NS60_9FLAO</name>
<feature type="transmembrane region" description="Helical" evidence="1">
    <location>
        <begin position="138"/>
        <end position="158"/>
    </location>
</feature>
<feature type="transmembrane region" description="Helical" evidence="1">
    <location>
        <begin position="113"/>
        <end position="132"/>
    </location>
</feature>
<accession>A0A4R2NS60</accession>
<evidence type="ECO:0000313" key="2">
    <source>
        <dbReference type="EMBL" id="TCP24789.1"/>
    </source>
</evidence>
<feature type="transmembrane region" description="Helical" evidence="1">
    <location>
        <begin position="84"/>
        <end position="101"/>
    </location>
</feature>
<feature type="transmembrane region" description="Helical" evidence="1">
    <location>
        <begin position="12"/>
        <end position="30"/>
    </location>
</feature>
<feature type="transmembrane region" description="Helical" evidence="1">
    <location>
        <begin position="170"/>
        <end position="189"/>
    </location>
</feature>
<keyword evidence="1" id="KW-0472">Membrane</keyword>
<keyword evidence="1" id="KW-0812">Transmembrane</keyword>
<organism evidence="2 3">
    <name type="scientific">Tenacibaculum skagerrakense</name>
    <dbReference type="NCBI Taxonomy" id="186571"/>
    <lineage>
        <taxon>Bacteria</taxon>
        <taxon>Pseudomonadati</taxon>
        <taxon>Bacteroidota</taxon>
        <taxon>Flavobacteriia</taxon>
        <taxon>Flavobacteriales</taxon>
        <taxon>Flavobacteriaceae</taxon>
        <taxon>Tenacibaculum</taxon>
    </lineage>
</organism>
<protein>
    <recommendedName>
        <fullName evidence="4">YhhN-like protein</fullName>
    </recommendedName>
</protein>
<proteinExistence type="predicted"/>
<reference evidence="2 3" key="1">
    <citation type="submission" date="2019-03" db="EMBL/GenBank/DDBJ databases">
        <title>Genomic Encyclopedia of Type Strains, Phase IV (KMG-IV): sequencing the most valuable type-strain genomes for metagenomic binning, comparative biology and taxonomic classification.</title>
        <authorList>
            <person name="Goeker M."/>
        </authorList>
    </citation>
    <scope>NUCLEOTIDE SEQUENCE [LARGE SCALE GENOMIC DNA]</scope>
    <source>
        <strain evidence="2 3">DSM 14836</strain>
    </source>
</reference>
<dbReference type="AlphaFoldDB" id="A0A4R2NS60"/>
<dbReference type="Proteomes" id="UP000294564">
    <property type="component" value="Unassembled WGS sequence"/>
</dbReference>
<keyword evidence="1" id="KW-1133">Transmembrane helix</keyword>
<sequence length="222" mass="26680">MKSHIVNNKITRFLKLLYIITCILVSYALAVENVNLEFAIKLVALFSLSFLYLETTLSVNHWYIMILLFSIISDSLFIFEEFYYPALFFLILNRFLYIVIIRKTIFPYPPKVIFLYSIPFLLTFLMVYFLIYEYMVDIQFFAFVFGIVSVFMFSSTYLNFLKKNNKRSKYYFLGTSLMPFADILMAIAFYIDSHLAYVIIYHMMYYIGRFYIYKAMVMHRNK</sequence>